<dbReference type="SUPFAM" id="SSF54909">
    <property type="entry name" value="Dimeric alpha+beta barrel"/>
    <property type="match status" value="1"/>
</dbReference>
<gene>
    <name evidence="1" type="ORF">C6Y40_20860</name>
</gene>
<dbReference type="Pfam" id="PF07237">
    <property type="entry name" value="DUF1428"/>
    <property type="match status" value="1"/>
</dbReference>
<dbReference type="InterPro" id="IPR011008">
    <property type="entry name" value="Dimeric_a/b-barrel"/>
</dbReference>
<dbReference type="EMBL" id="PVNP01000203">
    <property type="protein sequence ID" value="PRO71585.1"/>
    <property type="molecule type" value="Genomic_DNA"/>
</dbReference>
<dbReference type="InterPro" id="IPR009874">
    <property type="entry name" value="DUF1428"/>
</dbReference>
<dbReference type="OrthoDB" id="9792392at2"/>
<reference evidence="2" key="1">
    <citation type="journal article" date="2020" name="Int. J. Syst. Evol. Microbiol.">
        <title>Alteromonas alba sp. nov., a marine bacterium isolated from the seawater of the West Pacific Ocean.</title>
        <authorList>
            <person name="Sun C."/>
            <person name="Wu Y.-H."/>
            <person name="Xamxidin M."/>
            <person name="Cheng H."/>
            <person name="Xu X.-W."/>
        </authorList>
    </citation>
    <scope>NUCLEOTIDE SEQUENCE [LARGE SCALE GENOMIC DNA]</scope>
    <source>
        <strain evidence="2">190</strain>
    </source>
</reference>
<dbReference type="AlphaFoldDB" id="A0A2S9V5D5"/>
<organism evidence="1 2">
    <name type="scientific">Alteromonas alba</name>
    <dbReference type="NCBI Taxonomy" id="2079529"/>
    <lineage>
        <taxon>Bacteria</taxon>
        <taxon>Pseudomonadati</taxon>
        <taxon>Pseudomonadota</taxon>
        <taxon>Gammaproteobacteria</taxon>
        <taxon>Alteromonadales</taxon>
        <taxon>Alteromonadaceae</taxon>
        <taxon>Alteromonas/Salinimonas group</taxon>
        <taxon>Alteromonas</taxon>
    </lineage>
</organism>
<protein>
    <submittedName>
        <fullName evidence="1">DUF1428 domain-containing protein</fullName>
    </submittedName>
</protein>
<evidence type="ECO:0000313" key="1">
    <source>
        <dbReference type="EMBL" id="PRO71585.1"/>
    </source>
</evidence>
<dbReference type="Gene3D" id="3.30.70.100">
    <property type="match status" value="1"/>
</dbReference>
<accession>A0A2S9V5D5</accession>
<sequence>MTYVDGYVIPVLAENKDKYIEQAKIAASVFKEHGVIEIYENWGDDVPEGEVTSFYKAVQCKEGEVVVFSWAVWPSREARNEGWKALMDDPRMKPDPNNPMPFDGKRLIYGGFSTIVHE</sequence>
<dbReference type="PIRSF" id="PIRSF007028">
    <property type="entry name" value="UCP007028"/>
    <property type="match status" value="1"/>
</dbReference>
<dbReference type="RefSeq" id="WP_105936323.1">
    <property type="nucleotide sequence ID" value="NZ_PVNP01000203.1"/>
</dbReference>
<comment type="caution">
    <text evidence="1">The sequence shown here is derived from an EMBL/GenBank/DDBJ whole genome shotgun (WGS) entry which is preliminary data.</text>
</comment>
<keyword evidence="2" id="KW-1185">Reference proteome</keyword>
<name>A0A2S9V5D5_9ALTE</name>
<proteinExistence type="predicted"/>
<evidence type="ECO:0000313" key="2">
    <source>
        <dbReference type="Proteomes" id="UP000238949"/>
    </source>
</evidence>
<dbReference type="Proteomes" id="UP000238949">
    <property type="component" value="Unassembled WGS sequence"/>
</dbReference>